<keyword evidence="6 12" id="KW-0067">ATP-binding</keyword>
<dbReference type="RefSeq" id="WP_183860971.1">
    <property type="nucleotide sequence ID" value="NZ_JACHFH010000014.1"/>
</dbReference>
<dbReference type="GO" id="GO:0005524">
    <property type="term" value="F:ATP binding"/>
    <property type="evidence" value="ECO:0007669"/>
    <property type="project" value="UniProtKB-KW"/>
</dbReference>
<feature type="transmembrane region" description="Helical" evidence="9">
    <location>
        <begin position="131"/>
        <end position="151"/>
    </location>
</feature>
<dbReference type="Gene3D" id="3.40.50.300">
    <property type="entry name" value="P-loop containing nucleotide triphosphate hydrolases"/>
    <property type="match status" value="1"/>
</dbReference>
<dbReference type="GO" id="GO:0016887">
    <property type="term" value="F:ATP hydrolysis activity"/>
    <property type="evidence" value="ECO:0007669"/>
    <property type="project" value="InterPro"/>
</dbReference>
<dbReference type="Gene3D" id="1.20.1560.10">
    <property type="entry name" value="ABC transporter type 1, transmembrane domain"/>
    <property type="match status" value="1"/>
</dbReference>
<dbReference type="SUPFAM" id="SSF52540">
    <property type="entry name" value="P-loop containing nucleoside triphosphate hydrolases"/>
    <property type="match status" value="1"/>
</dbReference>
<dbReference type="Pfam" id="PF00664">
    <property type="entry name" value="ABC_membrane"/>
    <property type="match status" value="1"/>
</dbReference>
<reference evidence="12 13" key="1">
    <citation type="submission" date="2020-08" db="EMBL/GenBank/DDBJ databases">
        <title>Genomic Encyclopedia of Type Strains, Phase IV (KMG-IV): sequencing the most valuable type-strain genomes for metagenomic binning, comparative biology and taxonomic classification.</title>
        <authorList>
            <person name="Goeker M."/>
        </authorList>
    </citation>
    <scope>NUCLEOTIDE SEQUENCE [LARGE SCALE GENOMIC DNA]</scope>
    <source>
        <strain evidence="12 13">DSM 24661</strain>
    </source>
</reference>
<evidence type="ECO:0000256" key="5">
    <source>
        <dbReference type="ARBA" id="ARBA00022741"/>
    </source>
</evidence>
<dbReference type="FunFam" id="3.40.50.300:FF:000854">
    <property type="entry name" value="Multidrug ABC transporter ATP-binding protein"/>
    <property type="match status" value="1"/>
</dbReference>
<dbReference type="SMART" id="SM00382">
    <property type="entry name" value="AAA"/>
    <property type="match status" value="1"/>
</dbReference>
<keyword evidence="5" id="KW-0547">Nucleotide-binding</keyword>
<organism evidence="12 13">
    <name type="scientific">Pectinatus brassicae</name>
    <dbReference type="NCBI Taxonomy" id="862415"/>
    <lineage>
        <taxon>Bacteria</taxon>
        <taxon>Bacillati</taxon>
        <taxon>Bacillota</taxon>
        <taxon>Negativicutes</taxon>
        <taxon>Selenomonadales</taxon>
        <taxon>Selenomonadaceae</taxon>
        <taxon>Pectinatus</taxon>
    </lineage>
</organism>
<comment type="caution">
    <text evidence="12">The sequence shown here is derived from an EMBL/GenBank/DDBJ whole genome shotgun (WGS) entry which is preliminary data.</text>
</comment>
<evidence type="ECO:0000259" key="10">
    <source>
        <dbReference type="PROSITE" id="PS50893"/>
    </source>
</evidence>
<dbReference type="CDD" id="cd18584">
    <property type="entry name" value="ABC_6TM_AarD_CydD"/>
    <property type="match status" value="1"/>
</dbReference>
<dbReference type="InterPro" id="IPR003593">
    <property type="entry name" value="AAA+_ATPase"/>
</dbReference>
<feature type="transmembrane region" description="Helical" evidence="9">
    <location>
        <begin position="157"/>
        <end position="175"/>
    </location>
</feature>
<evidence type="ECO:0000256" key="7">
    <source>
        <dbReference type="ARBA" id="ARBA00022989"/>
    </source>
</evidence>
<evidence type="ECO:0000256" key="6">
    <source>
        <dbReference type="ARBA" id="ARBA00022840"/>
    </source>
</evidence>
<keyword evidence="7 9" id="KW-1133">Transmembrane helix</keyword>
<dbReference type="InterPro" id="IPR036640">
    <property type="entry name" value="ABC1_TM_sf"/>
</dbReference>
<dbReference type="PANTHER" id="PTHR24221:SF590">
    <property type="entry name" value="COMPONENT LINKED WITH THE ASSEMBLY OF CYTOCHROME' TRANSPORT TRANSMEMBRANE ATP-BINDING PROTEIN ABC TRANSPORTER CYDD-RELATED"/>
    <property type="match status" value="1"/>
</dbReference>
<evidence type="ECO:0000256" key="8">
    <source>
        <dbReference type="ARBA" id="ARBA00023136"/>
    </source>
</evidence>
<keyword evidence="3" id="KW-1003">Cell membrane</keyword>
<name>A0A840UES2_9FIRM</name>
<feature type="transmembrane region" description="Helical" evidence="9">
    <location>
        <begin position="59"/>
        <end position="79"/>
    </location>
</feature>
<dbReference type="GO" id="GO:0005886">
    <property type="term" value="C:plasma membrane"/>
    <property type="evidence" value="ECO:0007669"/>
    <property type="project" value="UniProtKB-SubCell"/>
</dbReference>
<feature type="domain" description="ABC transporter" evidence="10">
    <location>
        <begin position="331"/>
        <end position="565"/>
    </location>
</feature>
<dbReference type="PANTHER" id="PTHR24221">
    <property type="entry name" value="ATP-BINDING CASSETTE SUB-FAMILY B"/>
    <property type="match status" value="1"/>
</dbReference>
<feature type="domain" description="ABC transmembrane type-1" evidence="11">
    <location>
        <begin position="19"/>
        <end position="299"/>
    </location>
</feature>
<gene>
    <name evidence="12" type="ORF">HNR32_001369</name>
</gene>
<dbReference type="InterPro" id="IPR039421">
    <property type="entry name" value="Type_1_exporter"/>
</dbReference>
<dbReference type="Pfam" id="PF00005">
    <property type="entry name" value="ABC_tran"/>
    <property type="match status" value="1"/>
</dbReference>
<accession>A0A840UES2</accession>
<protein>
    <submittedName>
        <fullName evidence="12">ATP-binding cassette subfamily C protein CydD</fullName>
    </submittedName>
</protein>
<dbReference type="SUPFAM" id="SSF90123">
    <property type="entry name" value="ABC transporter transmembrane region"/>
    <property type="match status" value="1"/>
</dbReference>
<dbReference type="PROSITE" id="PS50929">
    <property type="entry name" value="ABC_TM1F"/>
    <property type="match status" value="1"/>
</dbReference>
<evidence type="ECO:0000256" key="1">
    <source>
        <dbReference type="ARBA" id="ARBA00004651"/>
    </source>
</evidence>
<feature type="transmembrane region" description="Helical" evidence="9">
    <location>
        <begin position="17"/>
        <end position="39"/>
    </location>
</feature>
<evidence type="ECO:0000313" key="12">
    <source>
        <dbReference type="EMBL" id="MBB5336221.1"/>
    </source>
</evidence>
<keyword evidence="8 9" id="KW-0472">Membrane</keyword>
<dbReference type="NCBIfam" id="TIGR02857">
    <property type="entry name" value="CydD"/>
    <property type="match status" value="1"/>
</dbReference>
<evidence type="ECO:0000256" key="3">
    <source>
        <dbReference type="ARBA" id="ARBA00022475"/>
    </source>
</evidence>
<dbReference type="InterPro" id="IPR014216">
    <property type="entry name" value="ABC_transptr_CydD"/>
</dbReference>
<proteinExistence type="predicted"/>
<evidence type="ECO:0000256" key="2">
    <source>
        <dbReference type="ARBA" id="ARBA00022448"/>
    </source>
</evidence>
<evidence type="ECO:0000313" key="13">
    <source>
        <dbReference type="Proteomes" id="UP000559117"/>
    </source>
</evidence>
<dbReference type="GO" id="GO:0042883">
    <property type="term" value="P:cysteine transport"/>
    <property type="evidence" value="ECO:0007669"/>
    <property type="project" value="InterPro"/>
</dbReference>
<comment type="subcellular location">
    <subcellularLocation>
        <location evidence="1">Cell membrane</location>
        <topology evidence="1">Multi-pass membrane protein</topology>
    </subcellularLocation>
</comment>
<dbReference type="AlphaFoldDB" id="A0A840UES2"/>
<keyword evidence="4 9" id="KW-0812">Transmembrane</keyword>
<feature type="transmembrane region" description="Helical" evidence="9">
    <location>
        <begin position="263"/>
        <end position="284"/>
    </location>
</feature>
<dbReference type="Proteomes" id="UP000559117">
    <property type="component" value="Unassembled WGS sequence"/>
</dbReference>
<dbReference type="InterPro" id="IPR011527">
    <property type="entry name" value="ABC1_TM_dom"/>
</dbReference>
<keyword evidence="2" id="KW-0813">Transport</keyword>
<dbReference type="PROSITE" id="PS50893">
    <property type="entry name" value="ABC_TRANSPORTER_2"/>
    <property type="match status" value="1"/>
</dbReference>
<evidence type="ECO:0000259" key="11">
    <source>
        <dbReference type="PROSITE" id="PS50929"/>
    </source>
</evidence>
<evidence type="ECO:0000256" key="9">
    <source>
        <dbReference type="SAM" id="Phobius"/>
    </source>
</evidence>
<dbReference type="EMBL" id="JACHFH010000014">
    <property type="protein sequence ID" value="MBB5336221.1"/>
    <property type="molecule type" value="Genomic_DNA"/>
</dbReference>
<evidence type="ECO:0000256" key="4">
    <source>
        <dbReference type="ARBA" id="ARBA00022692"/>
    </source>
</evidence>
<feature type="transmembrane region" description="Helical" evidence="9">
    <location>
        <begin position="236"/>
        <end position="257"/>
    </location>
</feature>
<dbReference type="InterPro" id="IPR003439">
    <property type="entry name" value="ABC_transporter-like_ATP-bd"/>
</dbReference>
<dbReference type="GO" id="GO:0140359">
    <property type="term" value="F:ABC-type transporter activity"/>
    <property type="evidence" value="ECO:0007669"/>
    <property type="project" value="InterPro"/>
</dbReference>
<sequence>MIDKKLLQELQPYRRKIYIITAMNIMRAVAVIIRCYLLADIIDKMLFSRINLRTAGPFLVLLFFSFTVEILFSTGIRLLTHNISAAIRSSLRRRIIDRLIGSSPLAAVYKTDILQLATKGIDSFDAYYSRFLPQLLTTVCIPVFIIITAFYSDLISGIVFLLTLPLIPFFMILIGKRAQAENKQQWEALTRLSNKFMEMLSGISVIKIYNQITEQLKQLTQTGNEFSQAVLKVLRIAFLSAFFLELIATLSIAVIAVNIGLRLLAGHAVFLPAFFMLLLAPEFYKPLRQTGSMFHDAMGALTNAAPVYTAISTITEKAIIPKLSIVTAPQIILENISMSYSESRGKALDNISMDFPAGKITALVGASGAGKSTVLSLLLGFIKPTAGRILAGDQDINNYSVASWQNNIAYMPQNPHIFAASLRENICLGRTITEEQLQLVVKQAQLAELVQKLPEGIDTVIGNGGIALSIGQVRRVALARVFLADAPILLLDEPLEGLDVKTEAVVQKTMQKLVQNKTVIVIAHRLYSLQNAAKIYVLNNGCVVEQGSIKELLESKGFYYKMQQITGGALQ</sequence>
<dbReference type="InterPro" id="IPR027417">
    <property type="entry name" value="P-loop_NTPase"/>
</dbReference>
<keyword evidence="13" id="KW-1185">Reference proteome</keyword>